<keyword evidence="6" id="KW-1185">Reference proteome</keyword>
<comment type="caution">
    <text evidence="5">The sequence shown here is derived from an EMBL/GenBank/DDBJ whole genome shotgun (WGS) entry which is preliminary data.</text>
</comment>
<dbReference type="PANTHER" id="PTHR42939">
    <property type="entry name" value="ABC TRANSPORTER ATP-BINDING PROTEIN ALBC-RELATED"/>
    <property type="match status" value="1"/>
</dbReference>
<dbReference type="Proteomes" id="UP001597092">
    <property type="component" value="Unassembled WGS sequence"/>
</dbReference>
<dbReference type="Gene3D" id="3.40.50.300">
    <property type="entry name" value="P-loop containing nucleotide triphosphate hydrolases"/>
    <property type="match status" value="1"/>
</dbReference>
<proteinExistence type="predicted"/>
<dbReference type="PROSITE" id="PS50893">
    <property type="entry name" value="ABC_TRANSPORTER_2"/>
    <property type="match status" value="1"/>
</dbReference>
<dbReference type="InterPro" id="IPR003439">
    <property type="entry name" value="ABC_transporter-like_ATP-bd"/>
</dbReference>
<dbReference type="InterPro" id="IPR051782">
    <property type="entry name" value="ABC_Transporter_VariousFunc"/>
</dbReference>
<dbReference type="CDD" id="cd03230">
    <property type="entry name" value="ABC_DR_subfamily_A"/>
    <property type="match status" value="1"/>
</dbReference>
<accession>A0ABD6DTK2</accession>
<evidence type="ECO:0000313" key="6">
    <source>
        <dbReference type="Proteomes" id="UP001597092"/>
    </source>
</evidence>
<keyword evidence="2" id="KW-0547">Nucleotide-binding</keyword>
<evidence type="ECO:0000256" key="1">
    <source>
        <dbReference type="ARBA" id="ARBA00022448"/>
    </source>
</evidence>
<evidence type="ECO:0000313" key="5">
    <source>
        <dbReference type="EMBL" id="MFD1685270.1"/>
    </source>
</evidence>
<feature type="domain" description="ABC transporter" evidence="4">
    <location>
        <begin position="18"/>
        <end position="244"/>
    </location>
</feature>
<keyword evidence="1" id="KW-0813">Transport</keyword>
<protein>
    <submittedName>
        <fullName evidence="5">ABC transporter ATP-binding protein</fullName>
    </submittedName>
</protein>
<dbReference type="AlphaFoldDB" id="A0ABD6DTK2"/>
<dbReference type="SUPFAM" id="SSF52540">
    <property type="entry name" value="P-loop containing nucleoside triphosphate hydrolases"/>
    <property type="match status" value="1"/>
</dbReference>
<dbReference type="GO" id="GO:0005524">
    <property type="term" value="F:ATP binding"/>
    <property type="evidence" value="ECO:0007669"/>
    <property type="project" value="UniProtKB-KW"/>
</dbReference>
<name>A0ABD6DTK2_9EURY</name>
<reference evidence="5 6" key="1">
    <citation type="journal article" date="2019" name="Int. J. Syst. Evol. Microbiol.">
        <title>The Global Catalogue of Microorganisms (GCM) 10K type strain sequencing project: providing services to taxonomists for standard genome sequencing and annotation.</title>
        <authorList>
            <consortium name="The Broad Institute Genomics Platform"/>
            <consortium name="The Broad Institute Genome Sequencing Center for Infectious Disease"/>
            <person name="Wu L."/>
            <person name="Ma J."/>
        </authorList>
    </citation>
    <scope>NUCLEOTIDE SEQUENCE [LARGE SCALE GENOMIC DNA]</scope>
    <source>
        <strain evidence="5 6">CGMCC 1.10387</strain>
    </source>
</reference>
<dbReference type="EMBL" id="JBHUDP010000002">
    <property type="protein sequence ID" value="MFD1685270.1"/>
    <property type="molecule type" value="Genomic_DNA"/>
</dbReference>
<dbReference type="PANTHER" id="PTHR42939:SF1">
    <property type="entry name" value="ABC TRANSPORTER ATP-BINDING PROTEIN ALBC-RELATED"/>
    <property type="match status" value="1"/>
</dbReference>
<evidence type="ECO:0000256" key="2">
    <source>
        <dbReference type="ARBA" id="ARBA00022741"/>
    </source>
</evidence>
<gene>
    <name evidence="5" type="ORF">ACFSAS_06535</name>
</gene>
<evidence type="ECO:0000256" key="3">
    <source>
        <dbReference type="ARBA" id="ARBA00022840"/>
    </source>
</evidence>
<dbReference type="RefSeq" id="WP_256306751.1">
    <property type="nucleotide sequence ID" value="NZ_JANHAW010000001.1"/>
</dbReference>
<dbReference type="SMART" id="SM00382">
    <property type="entry name" value="AAA"/>
    <property type="match status" value="1"/>
</dbReference>
<keyword evidence="3 5" id="KW-0067">ATP-binding</keyword>
<organism evidence="5 6">
    <name type="scientific">Halobellus litoreus</name>
    <dbReference type="NCBI Taxonomy" id="755310"/>
    <lineage>
        <taxon>Archaea</taxon>
        <taxon>Methanobacteriati</taxon>
        <taxon>Methanobacteriota</taxon>
        <taxon>Stenosarchaea group</taxon>
        <taxon>Halobacteria</taxon>
        <taxon>Halobacteriales</taxon>
        <taxon>Haloferacaceae</taxon>
        <taxon>Halobellus</taxon>
    </lineage>
</organism>
<dbReference type="InterPro" id="IPR027417">
    <property type="entry name" value="P-loop_NTPase"/>
</dbReference>
<dbReference type="InterPro" id="IPR003593">
    <property type="entry name" value="AAA+_ATPase"/>
</dbReference>
<sequence length="256" mass="27967">MTPEEEERSGPASEPPAVEVDEVTKSYGHFTAVDRLSFAVEHGSTVGLFGPNGAGKTTLLRMIAGLARPTRGTITVDGVRLTPDDYTAYRTMGIVTHETMLYDELTARENLRFHADLHGVDDPTGRCASVLETVGLSHRGSDRPRTFSHGLRKRLSLARALLHDPDVLLLDEPYTGLDQRSVADLESVLDGFDDRTVLLTTHDLERGVARCDRAIVVDHGRLEADLVLDDGTSFAATYRRILGVDSESERAGERAG</sequence>
<evidence type="ECO:0000259" key="4">
    <source>
        <dbReference type="PROSITE" id="PS50893"/>
    </source>
</evidence>
<dbReference type="Pfam" id="PF00005">
    <property type="entry name" value="ABC_tran"/>
    <property type="match status" value="1"/>
</dbReference>